<evidence type="ECO:0000313" key="2">
    <source>
        <dbReference type="EMBL" id="KAG7351717.1"/>
    </source>
</evidence>
<dbReference type="GO" id="GO:0046921">
    <property type="term" value="F:alpha-(1-&gt;6)-fucosyltransferase activity"/>
    <property type="evidence" value="ECO:0007669"/>
    <property type="project" value="TreeGrafter"/>
</dbReference>
<reference evidence="2" key="2">
    <citation type="submission" date="2021-04" db="EMBL/GenBank/DDBJ databases">
        <authorList>
            <person name="Podell S."/>
        </authorList>
    </citation>
    <scope>NUCLEOTIDE SEQUENCE</scope>
    <source>
        <strain evidence="2">Hildebrandi</strain>
    </source>
</reference>
<gene>
    <name evidence="2" type="ORF">IV203_007765</name>
</gene>
<evidence type="ECO:0000256" key="1">
    <source>
        <dbReference type="SAM" id="MobiDB-lite"/>
    </source>
</evidence>
<comment type="caution">
    <text evidence="2">The sequence shown here is derived from an EMBL/GenBank/DDBJ whole genome shotgun (WGS) entry which is preliminary data.</text>
</comment>
<dbReference type="EMBL" id="JAGRRH010000017">
    <property type="protein sequence ID" value="KAG7351717.1"/>
    <property type="molecule type" value="Genomic_DNA"/>
</dbReference>
<protein>
    <submittedName>
        <fullName evidence="2">Uncharacterized protein</fullName>
    </submittedName>
</protein>
<evidence type="ECO:0000313" key="3">
    <source>
        <dbReference type="Proteomes" id="UP000693970"/>
    </source>
</evidence>
<dbReference type="PANTHER" id="PTHR13132">
    <property type="entry name" value="ALPHA- 1,6 -FUCOSYLTRANSFERASE"/>
    <property type="match status" value="1"/>
</dbReference>
<dbReference type="Proteomes" id="UP000693970">
    <property type="component" value="Unassembled WGS sequence"/>
</dbReference>
<dbReference type="GO" id="GO:0006487">
    <property type="term" value="P:protein N-linked glycosylation"/>
    <property type="evidence" value="ECO:0007669"/>
    <property type="project" value="TreeGrafter"/>
</dbReference>
<proteinExistence type="predicted"/>
<sequence>MSAIGLVLLGQFTNFRGTSVIGSTFVSYEALLSGLGKTSNNSGDLVNLLSFEDEIIQNQSISYSSNNSKVKSTSPSHRNNTINATNELIATPNAPSNIPTLLSPEPMPPLDCKLESNEAKDGYRYIQQYCCATWDVSSDDWWLVRPDWDVSLENDTHYCFSPMEDQSKAAFLRDLHAKQWDNVNCTDIEKSVEINSGYGASTGWLMKAFWHALTRTHKPFQIIHNYRLWLYSTSNRSSWAYCDTEDSRCYFLPINPCNRTFYSEGREHSEAPAPRKNAKFQVRLQFYWMSQYLFRRNHIFRHRLYQFRKQHNVEDIASPCLTMHVRRGDAGLPRPPYRRYAAVQEYLDAVPNLTASQTIFLLTDDQSTIDEVQQYHSEKYDWRYLNRPRTQNIKGGFDGHLPSGDPAFEMLVLHTELEVASRCNRFVYGQSGFVAGMIQALDLEKRVYEGYYVNTAVSKEEARKFATKEARAEALLMDVKTRYYENNNTNTNSSSSSSSDTSGQPPENKNMTLDEANLEPRSSVNSTKADDSSRRRALSARYLVHDQSRRYHTSNQLIRN</sequence>
<organism evidence="2 3">
    <name type="scientific">Nitzschia inconspicua</name>
    <dbReference type="NCBI Taxonomy" id="303405"/>
    <lineage>
        <taxon>Eukaryota</taxon>
        <taxon>Sar</taxon>
        <taxon>Stramenopiles</taxon>
        <taxon>Ochrophyta</taxon>
        <taxon>Bacillariophyta</taxon>
        <taxon>Bacillariophyceae</taxon>
        <taxon>Bacillariophycidae</taxon>
        <taxon>Bacillariales</taxon>
        <taxon>Bacillariaceae</taxon>
        <taxon>Nitzschia</taxon>
    </lineage>
</organism>
<accession>A0A9K3PLE3</accession>
<feature type="compositionally biased region" description="Low complexity" evidence="1">
    <location>
        <begin position="486"/>
        <end position="502"/>
    </location>
</feature>
<dbReference type="PANTHER" id="PTHR13132:SF29">
    <property type="entry name" value="ALPHA-(1,6)-FUCOSYLTRANSFERASE"/>
    <property type="match status" value="1"/>
</dbReference>
<feature type="region of interest" description="Disordered" evidence="1">
    <location>
        <begin position="485"/>
        <end position="536"/>
    </location>
</feature>
<reference evidence="2" key="1">
    <citation type="journal article" date="2021" name="Sci. Rep.">
        <title>Diploid genomic architecture of Nitzschia inconspicua, an elite biomass production diatom.</title>
        <authorList>
            <person name="Oliver A."/>
            <person name="Podell S."/>
            <person name="Pinowska A."/>
            <person name="Traller J.C."/>
            <person name="Smith S.R."/>
            <person name="McClure R."/>
            <person name="Beliaev A."/>
            <person name="Bohutskyi P."/>
            <person name="Hill E.A."/>
            <person name="Rabines A."/>
            <person name="Zheng H."/>
            <person name="Allen L.Z."/>
            <person name="Kuo A."/>
            <person name="Grigoriev I.V."/>
            <person name="Allen A.E."/>
            <person name="Hazlebeck D."/>
            <person name="Allen E.E."/>
        </authorList>
    </citation>
    <scope>NUCLEOTIDE SEQUENCE</scope>
    <source>
        <strain evidence="2">Hildebrandi</strain>
    </source>
</reference>
<dbReference type="OrthoDB" id="44569at2759"/>
<dbReference type="AlphaFoldDB" id="A0A9K3PLE3"/>
<keyword evidence="3" id="KW-1185">Reference proteome</keyword>
<name>A0A9K3PLE3_9STRA</name>